<comment type="similarity">
    <text evidence="1">Belongs to the protein kinase superfamily. CAMK Ser/Thr protein kinase family. CaMK subfamily.</text>
</comment>
<dbReference type="Pfam" id="PF00069">
    <property type="entry name" value="Pkinase"/>
    <property type="match status" value="1"/>
</dbReference>
<dbReference type="GO" id="GO:0005524">
    <property type="term" value="F:ATP binding"/>
    <property type="evidence" value="ECO:0007669"/>
    <property type="project" value="InterPro"/>
</dbReference>
<name>A0A803YAX4_MELGA</name>
<evidence type="ECO:0000256" key="9">
    <source>
        <dbReference type="ARBA" id="ARBA00047430"/>
    </source>
</evidence>
<dbReference type="SMART" id="SM00220">
    <property type="entry name" value="S_TKc"/>
    <property type="match status" value="1"/>
</dbReference>
<comment type="catalytic activity">
    <reaction evidence="8">
        <text>L-threonyl-[protein] + ATP = O-phospho-L-threonyl-[protein] + ADP + H(+)</text>
        <dbReference type="Rhea" id="RHEA:46608"/>
        <dbReference type="Rhea" id="RHEA-COMP:11060"/>
        <dbReference type="Rhea" id="RHEA-COMP:11605"/>
        <dbReference type="ChEBI" id="CHEBI:15378"/>
        <dbReference type="ChEBI" id="CHEBI:30013"/>
        <dbReference type="ChEBI" id="CHEBI:30616"/>
        <dbReference type="ChEBI" id="CHEBI:61977"/>
        <dbReference type="ChEBI" id="CHEBI:456216"/>
        <dbReference type="EC" id="2.7.11.17"/>
    </reaction>
</comment>
<dbReference type="PROSITE" id="PS00108">
    <property type="entry name" value="PROTEIN_KINASE_ST"/>
    <property type="match status" value="1"/>
</dbReference>
<dbReference type="CDD" id="cd14086">
    <property type="entry name" value="STKc_CaMKII"/>
    <property type="match status" value="1"/>
</dbReference>
<keyword evidence="4" id="KW-0597">Phosphoprotein</keyword>
<dbReference type="Gene3D" id="3.30.200.20">
    <property type="entry name" value="Phosphorylase Kinase, domain 1"/>
    <property type="match status" value="1"/>
</dbReference>
<dbReference type="OrthoDB" id="336747at2759"/>
<keyword evidence="3" id="KW-0723">Serine/threonine-protein kinase</keyword>
<dbReference type="FunFam" id="3.30.200.20:FF:000239">
    <property type="entry name" value="Calcium/calmodulin-dependent protein kinase type II subunit beta"/>
    <property type="match status" value="1"/>
</dbReference>
<accession>A0A803YAX4</accession>
<reference evidence="12" key="3">
    <citation type="submission" date="2025-09" db="UniProtKB">
        <authorList>
            <consortium name="Ensembl"/>
        </authorList>
    </citation>
    <scope>IDENTIFICATION</scope>
</reference>
<dbReference type="Gene3D" id="6.10.140.620">
    <property type="match status" value="1"/>
</dbReference>
<dbReference type="Gene3D" id="1.10.510.10">
    <property type="entry name" value="Transferase(Phosphotransferase) domain 1"/>
    <property type="match status" value="1"/>
</dbReference>
<feature type="domain" description="Protein kinase" evidence="11">
    <location>
        <begin position="56"/>
        <end position="314"/>
    </location>
</feature>
<proteinExistence type="inferred from homology"/>
<evidence type="ECO:0000259" key="11">
    <source>
        <dbReference type="PROSITE" id="PS50011"/>
    </source>
</evidence>
<evidence type="ECO:0000256" key="6">
    <source>
        <dbReference type="ARBA" id="ARBA00022777"/>
    </source>
</evidence>
<dbReference type="Proteomes" id="UP000001645">
    <property type="component" value="Chromosome 8"/>
</dbReference>
<dbReference type="InterPro" id="IPR032710">
    <property type="entry name" value="NTF2-like_dom_sf"/>
</dbReference>
<dbReference type="Gene3D" id="3.10.450.50">
    <property type="match status" value="1"/>
</dbReference>
<evidence type="ECO:0000256" key="7">
    <source>
        <dbReference type="ARBA" id="ARBA00022860"/>
    </source>
</evidence>
<dbReference type="Pfam" id="PF08332">
    <property type="entry name" value="CaMKII_AD"/>
    <property type="match status" value="1"/>
</dbReference>
<dbReference type="FunFam" id="3.10.450.50:FF:000001">
    <property type="entry name" value="calcium/calmodulin-dependent protein kinase type II subunit gamma isoform X1"/>
    <property type="match status" value="1"/>
</dbReference>
<reference evidence="12" key="2">
    <citation type="submission" date="2025-08" db="UniProtKB">
        <authorList>
            <consortium name="Ensembl"/>
        </authorList>
    </citation>
    <scope>IDENTIFICATION</scope>
</reference>
<keyword evidence="6" id="KW-0418">Kinase</keyword>
<evidence type="ECO:0000313" key="13">
    <source>
        <dbReference type="Proteomes" id="UP000001645"/>
    </source>
</evidence>
<dbReference type="GO" id="GO:0005516">
    <property type="term" value="F:calmodulin binding"/>
    <property type="evidence" value="ECO:0007669"/>
    <property type="project" value="UniProtKB-KW"/>
</dbReference>
<dbReference type="GeneTree" id="ENSGT00940000156481"/>
<dbReference type="AlphaFoldDB" id="A0A803YAX4"/>
<dbReference type="InterPro" id="IPR011009">
    <property type="entry name" value="Kinase-like_dom_sf"/>
</dbReference>
<evidence type="ECO:0000256" key="5">
    <source>
        <dbReference type="ARBA" id="ARBA00022679"/>
    </source>
</evidence>
<evidence type="ECO:0000256" key="1">
    <source>
        <dbReference type="ARBA" id="ARBA00005354"/>
    </source>
</evidence>
<evidence type="ECO:0000256" key="2">
    <source>
        <dbReference type="ARBA" id="ARBA00012434"/>
    </source>
</evidence>
<sequence length="499" mass="55876">MGSRLLFATSFRAACLPLISPRVLCPCACVLSLPSVAVLSVRGLEASSGGRLSAVCTRFDLLSRGAFSVVRRCVKKSSSQEYAAKIINTKKLSARDHQKLEREARICRLLKHPNIVRLHDSISEEGFHYLVFDLVTGGELFEDIVAREYYSEADASHCIHQILESVNHIHQHDIVHRDLKPENLLLASKCKGAAVKLADFGLAIEVQGEQQAWFGFAGTPGYLSPEVLRKDPYGKPVDIWACGVILYILLVGYPPFWDEDQHKLYQQIKAGAYDFPSPEWDTVTPEAKNLINQMLTINPAKRITADQALKHPWVCQRSTVASMMHRQETVECLRKFNARRKLKVISCGASCLVPPDPPASVRGACVRKQEIIKITEQLIEAINNGDFDAYTKICDPGLTSFEPEALGNLVEGMDFHKFYFENLLSKNSKPIHTTILNPHVHVIGEDAACIAYIRLTQYIDGQGRPRTTQSEETRVWHRRDGKWLNVHYHCSGAPAAPLQ</sequence>
<evidence type="ECO:0000256" key="3">
    <source>
        <dbReference type="ARBA" id="ARBA00022527"/>
    </source>
</evidence>
<dbReference type="SUPFAM" id="SSF54427">
    <property type="entry name" value="NTF2-like"/>
    <property type="match status" value="1"/>
</dbReference>
<dbReference type="Ensembl" id="ENSMGAT00000037124.1">
    <property type="protein sequence ID" value="ENSMGAP00000028921.1"/>
    <property type="gene ID" value="ENSMGAG00000006266.3"/>
</dbReference>
<dbReference type="FunFam" id="1.10.510.10:FF:000001">
    <property type="entry name" value="Calcium/calmodulin-dependent protein kinase type II subunit delta"/>
    <property type="match status" value="1"/>
</dbReference>
<protein>
    <recommendedName>
        <fullName evidence="2">calcium/calmodulin-dependent protein kinase</fullName>
        <ecNumber evidence="2">2.7.11.17</ecNumber>
    </recommendedName>
</protein>
<keyword evidence="5" id="KW-0808">Transferase</keyword>
<dbReference type="SUPFAM" id="SSF56112">
    <property type="entry name" value="Protein kinase-like (PK-like)"/>
    <property type="match status" value="1"/>
</dbReference>
<dbReference type="GO" id="GO:0004683">
    <property type="term" value="F:calcium/calmodulin-dependent protein kinase activity"/>
    <property type="evidence" value="ECO:0007669"/>
    <property type="project" value="UniProtKB-EC"/>
</dbReference>
<evidence type="ECO:0000256" key="4">
    <source>
        <dbReference type="ARBA" id="ARBA00022553"/>
    </source>
</evidence>
<dbReference type="InterPro" id="IPR000719">
    <property type="entry name" value="Prot_kinase_dom"/>
</dbReference>
<keyword evidence="10" id="KW-0732">Signal</keyword>
<evidence type="ECO:0000313" key="12">
    <source>
        <dbReference type="Ensembl" id="ENSMGAP00000028921.1"/>
    </source>
</evidence>
<comment type="catalytic activity">
    <reaction evidence="9">
        <text>L-seryl-[protein] + ATP = O-phospho-L-seryl-[protein] + ADP + H(+)</text>
        <dbReference type="Rhea" id="RHEA:17989"/>
        <dbReference type="Rhea" id="RHEA-COMP:9863"/>
        <dbReference type="Rhea" id="RHEA-COMP:11604"/>
        <dbReference type="ChEBI" id="CHEBI:15378"/>
        <dbReference type="ChEBI" id="CHEBI:29999"/>
        <dbReference type="ChEBI" id="CHEBI:30616"/>
        <dbReference type="ChEBI" id="CHEBI:83421"/>
        <dbReference type="ChEBI" id="CHEBI:456216"/>
        <dbReference type="EC" id="2.7.11.17"/>
    </reaction>
</comment>
<dbReference type="PANTHER" id="PTHR24347">
    <property type="entry name" value="SERINE/THREONINE-PROTEIN KINASE"/>
    <property type="match status" value="1"/>
</dbReference>
<feature type="signal peptide" evidence="10">
    <location>
        <begin position="1"/>
        <end position="21"/>
    </location>
</feature>
<evidence type="ECO:0000256" key="8">
    <source>
        <dbReference type="ARBA" id="ARBA00047307"/>
    </source>
</evidence>
<reference evidence="12 13" key="1">
    <citation type="journal article" date="2010" name="PLoS Biol.">
        <title>Multi-platform next-generation sequencing of the domestic turkey (Meleagris gallopavo): genome assembly and analysis.</title>
        <authorList>
            <person name="Dalloul R.A."/>
            <person name="Long J.A."/>
            <person name="Zimin A.V."/>
            <person name="Aslam L."/>
            <person name="Beal K."/>
            <person name="Blomberg L.A."/>
            <person name="Bouffard P."/>
            <person name="Burt D.W."/>
            <person name="Crasta O."/>
            <person name="Crooijmans R.P."/>
            <person name="Cooper K."/>
            <person name="Coulombe R.A."/>
            <person name="De S."/>
            <person name="Delany M.E."/>
            <person name="Dodgson J.B."/>
            <person name="Dong J.J."/>
            <person name="Evans C."/>
            <person name="Frederickson K.M."/>
            <person name="Flicek P."/>
            <person name="Florea L."/>
            <person name="Folkerts O."/>
            <person name="Groenen M.A."/>
            <person name="Harkins T.T."/>
            <person name="Herrero J."/>
            <person name="Hoffmann S."/>
            <person name="Megens H.J."/>
            <person name="Jiang A."/>
            <person name="de Jong P."/>
            <person name="Kaiser P."/>
            <person name="Kim H."/>
            <person name="Kim K.W."/>
            <person name="Kim S."/>
            <person name="Langenberger D."/>
            <person name="Lee M.K."/>
            <person name="Lee T."/>
            <person name="Mane S."/>
            <person name="Marcais G."/>
            <person name="Marz M."/>
            <person name="McElroy A.P."/>
            <person name="Modise T."/>
            <person name="Nefedov M."/>
            <person name="Notredame C."/>
            <person name="Paton I.R."/>
            <person name="Payne W.S."/>
            <person name="Pertea G."/>
            <person name="Prickett D."/>
            <person name="Puiu D."/>
            <person name="Qioa D."/>
            <person name="Raineri E."/>
            <person name="Ruffier M."/>
            <person name="Salzberg S.L."/>
            <person name="Schatz M.C."/>
            <person name="Scheuring C."/>
            <person name="Schmidt C.J."/>
            <person name="Schroeder S."/>
            <person name="Searle S.M."/>
            <person name="Smith E.J."/>
            <person name="Smith J."/>
            <person name="Sonstegard T.S."/>
            <person name="Stadler P.F."/>
            <person name="Tafer H."/>
            <person name="Tu Z.J."/>
            <person name="Van Tassell C.P."/>
            <person name="Vilella A.J."/>
            <person name="Williams K.P."/>
            <person name="Yorke J.A."/>
            <person name="Zhang L."/>
            <person name="Zhang H.B."/>
            <person name="Zhang X."/>
            <person name="Zhang Y."/>
            <person name="Reed K.M."/>
        </authorList>
    </citation>
    <scope>NUCLEOTIDE SEQUENCE [LARGE SCALE GENOMIC DNA]</scope>
</reference>
<dbReference type="EC" id="2.7.11.17" evidence="2"/>
<gene>
    <name evidence="12" type="primary">CAMK2G</name>
</gene>
<feature type="chain" id="PRO_5032594379" description="calcium/calmodulin-dependent protein kinase" evidence="10">
    <location>
        <begin position="22"/>
        <end position="499"/>
    </location>
</feature>
<dbReference type="Bgee" id="ENSMGAG00000006266">
    <property type="expression patterns" value="Expressed in pectoralis major and 17 other cell types or tissues"/>
</dbReference>
<keyword evidence="13" id="KW-1185">Reference proteome</keyword>
<evidence type="ECO:0000256" key="10">
    <source>
        <dbReference type="SAM" id="SignalP"/>
    </source>
</evidence>
<organism evidence="12 13">
    <name type="scientific">Meleagris gallopavo</name>
    <name type="common">Wild turkey</name>
    <dbReference type="NCBI Taxonomy" id="9103"/>
    <lineage>
        <taxon>Eukaryota</taxon>
        <taxon>Metazoa</taxon>
        <taxon>Chordata</taxon>
        <taxon>Craniata</taxon>
        <taxon>Vertebrata</taxon>
        <taxon>Euteleostomi</taxon>
        <taxon>Archelosauria</taxon>
        <taxon>Archosauria</taxon>
        <taxon>Dinosauria</taxon>
        <taxon>Saurischia</taxon>
        <taxon>Theropoda</taxon>
        <taxon>Coelurosauria</taxon>
        <taxon>Aves</taxon>
        <taxon>Neognathae</taxon>
        <taxon>Galloanserae</taxon>
        <taxon>Galliformes</taxon>
        <taxon>Phasianidae</taxon>
        <taxon>Meleagridinae</taxon>
        <taxon>Meleagris</taxon>
    </lineage>
</organism>
<dbReference type="InterPro" id="IPR013543">
    <property type="entry name" value="Ca/CaM-dep_prot_kinase-assoc"/>
</dbReference>
<dbReference type="InterPro" id="IPR008271">
    <property type="entry name" value="Ser/Thr_kinase_AS"/>
</dbReference>
<keyword evidence="7" id="KW-0112">Calmodulin-binding</keyword>
<dbReference type="PROSITE" id="PS50011">
    <property type="entry name" value="PROTEIN_KINASE_DOM"/>
    <property type="match status" value="1"/>
</dbReference>